<sequence>MKTTATLWTATLLAARGRVLMANVCVARTIQAASVRSAMNAIPTHVKMVAYAKHPKEGFGVSALSGSEARLVRKPFVTDQLNPAPGSTINCKVNTPCGFPVFTTSDNSGTPPEITPGPKTPDINVTIDPTIPNNGTQMPGITFLTPVTTTSPMPGHKELCLNVGSNQ</sequence>
<proteinExistence type="predicted"/>
<evidence type="ECO:0000256" key="1">
    <source>
        <dbReference type="SAM" id="SignalP"/>
    </source>
</evidence>
<dbReference type="AlphaFoldDB" id="A0AAV4EX16"/>
<gene>
    <name evidence="2" type="ORF">ElyMa_001942700</name>
</gene>
<accession>A0AAV4EX16</accession>
<feature type="chain" id="PRO_5043528563" evidence="1">
    <location>
        <begin position="22"/>
        <end position="167"/>
    </location>
</feature>
<evidence type="ECO:0000313" key="2">
    <source>
        <dbReference type="EMBL" id="GFR65250.1"/>
    </source>
</evidence>
<name>A0AAV4EX16_9GAST</name>
<feature type="signal peptide" evidence="1">
    <location>
        <begin position="1"/>
        <end position="21"/>
    </location>
</feature>
<reference evidence="2 3" key="1">
    <citation type="journal article" date="2021" name="Elife">
        <title>Chloroplast acquisition without the gene transfer in kleptoplastic sea slugs, Plakobranchus ocellatus.</title>
        <authorList>
            <person name="Maeda T."/>
            <person name="Takahashi S."/>
            <person name="Yoshida T."/>
            <person name="Shimamura S."/>
            <person name="Takaki Y."/>
            <person name="Nagai Y."/>
            <person name="Toyoda A."/>
            <person name="Suzuki Y."/>
            <person name="Arimoto A."/>
            <person name="Ishii H."/>
            <person name="Satoh N."/>
            <person name="Nishiyama T."/>
            <person name="Hasebe M."/>
            <person name="Maruyama T."/>
            <person name="Minagawa J."/>
            <person name="Obokata J."/>
            <person name="Shigenobu S."/>
        </authorList>
    </citation>
    <scope>NUCLEOTIDE SEQUENCE [LARGE SCALE GENOMIC DNA]</scope>
</reference>
<comment type="caution">
    <text evidence="2">The sequence shown here is derived from an EMBL/GenBank/DDBJ whole genome shotgun (WGS) entry which is preliminary data.</text>
</comment>
<keyword evidence="3" id="KW-1185">Reference proteome</keyword>
<keyword evidence="1" id="KW-0732">Signal</keyword>
<evidence type="ECO:0000313" key="3">
    <source>
        <dbReference type="Proteomes" id="UP000762676"/>
    </source>
</evidence>
<protein>
    <submittedName>
        <fullName evidence="2">Uncharacterized protein</fullName>
    </submittedName>
</protein>
<organism evidence="2 3">
    <name type="scientific">Elysia marginata</name>
    <dbReference type="NCBI Taxonomy" id="1093978"/>
    <lineage>
        <taxon>Eukaryota</taxon>
        <taxon>Metazoa</taxon>
        <taxon>Spiralia</taxon>
        <taxon>Lophotrochozoa</taxon>
        <taxon>Mollusca</taxon>
        <taxon>Gastropoda</taxon>
        <taxon>Heterobranchia</taxon>
        <taxon>Euthyneura</taxon>
        <taxon>Panpulmonata</taxon>
        <taxon>Sacoglossa</taxon>
        <taxon>Placobranchoidea</taxon>
        <taxon>Plakobranchidae</taxon>
        <taxon>Elysia</taxon>
    </lineage>
</organism>
<dbReference type="Proteomes" id="UP000762676">
    <property type="component" value="Unassembled WGS sequence"/>
</dbReference>
<dbReference type="EMBL" id="BMAT01003938">
    <property type="protein sequence ID" value="GFR65250.1"/>
    <property type="molecule type" value="Genomic_DNA"/>
</dbReference>